<reference evidence="1" key="2">
    <citation type="submission" date="2022-01" db="EMBL/GenBank/DDBJ databases">
        <authorList>
            <person name="Yamashiro T."/>
            <person name="Shiraishi A."/>
            <person name="Satake H."/>
            <person name="Nakayama K."/>
        </authorList>
    </citation>
    <scope>NUCLEOTIDE SEQUENCE</scope>
</reference>
<protein>
    <submittedName>
        <fullName evidence="1">Uncharacterized protein</fullName>
    </submittedName>
</protein>
<evidence type="ECO:0000313" key="2">
    <source>
        <dbReference type="Proteomes" id="UP001151760"/>
    </source>
</evidence>
<name>A0ABQ4X5I2_9ASTR</name>
<gene>
    <name evidence="1" type="ORF">Tco_0655263</name>
</gene>
<reference evidence="1" key="1">
    <citation type="journal article" date="2022" name="Int. J. Mol. Sci.">
        <title>Draft Genome of Tanacetum Coccineum: Genomic Comparison of Closely Related Tanacetum-Family Plants.</title>
        <authorList>
            <person name="Yamashiro T."/>
            <person name="Shiraishi A."/>
            <person name="Nakayama K."/>
            <person name="Satake H."/>
        </authorList>
    </citation>
    <scope>NUCLEOTIDE SEQUENCE</scope>
</reference>
<accession>A0ABQ4X5I2</accession>
<keyword evidence="2" id="KW-1185">Reference proteome</keyword>
<dbReference type="EMBL" id="BQNB010009223">
    <property type="protein sequence ID" value="GJS60479.1"/>
    <property type="molecule type" value="Genomic_DNA"/>
</dbReference>
<organism evidence="1 2">
    <name type="scientific">Tanacetum coccineum</name>
    <dbReference type="NCBI Taxonomy" id="301880"/>
    <lineage>
        <taxon>Eukaryota</taxon>
        <taxon>Viridiplantae</taxon>
        <taxon>Streptophyta</taxon>
        <taxon>Embryophyta</taxon>
        <taxon>Tracheophyta</taxon>
        <taxon>Spermatophyta</taxon>
        <taxon>Magnoliopsida</taxon>
        <taxon>eudicotyledons</taxon>
        <taxon>Gunneridae</taxon>
        <taxon>Pentapetalae</taxon>
        <taxon>asterids</taxon>
        <taxon>campanulids</taxon>
        <taxon>Asterales</taxon>
        <taxon>Asteraceae</taxon>
        <taxon>Asteroideae</taxon>
        <taxon>Anthemideae</taxon>
        <taxon>Anthemidinae</taxon>
        <taxon>Tanacetum</taxon>
    </lineage>
</organism>
<dbReference type="Proteomes" id="UP001151760">
    <property type="component" value="Unassembled WGS sequence"/>
</dbReference>
<sequence length="107" mass="12256">MAEIACSKARSVPSKVFIVSVQYAHKWLLSLNYERPICLHSLQYIQIGLSFPPMHDGVEIAHQRHAIAREEVELGISPPNTELDEGEFEDLEIEHVDVEDFLEDLRD</sequence>
<evidence type="ECO:0000313" key="1">
    <source>
        <dbReference type="EMBL" id="GJS60479.1"/>
    </source>
</evidence>
<comment type="caution">
    <text evidence="1">The sequence shown here is derived from an EMBL/GenBank/DDBJ whole genome shotgun (WGS) entry which is preliminary data.</text>
</comment>
<proteinExistence type="predicted"/>